<evidence type="ECO:0000313" key="3">
    <source>
        <dbReference type="EMBL" id="MFD2869230.1"/>
    </source>
</evidence>
<dbReference type="Pfam" id="PF00496">
    <property type="entry name" value="SBP_bac_5"/>
    <property type="match status" value="1"/>
</dbReference>
<sequence>MKNRWQWIALLFVVGLIAGCSTNTTSSSKDENTKATSQQNTLTYGWPLDVGPLNPHAYLPNQMTAQAMVYDSLVSYNDDGTIAPMLAKKWAISEDGKQYTFYLREDVKFSDGSTFNADNVIRNVNAIMKHKDDHSWMGLVRHIKDFKKIDDYTVKLLLDEAYYPVLNELAFVRPFRFLGDEGFPAGDDTAKAIKSPIGTGPWVLKTYKKDEYAIFERNDYYWGEKPPVKEIKINVIPDAESIALAFENNELDMIYGRGVISLDNYEYLKAQGYHTEISEPMSTRALLFNTQSGPLKERSVRQAFQYAINKMQMVDSITNGTEMVADKIFWNNIPYADFDLETISYDVEKAKKLLDEAGWKLPKGATIREKNGQKLQLELMYIATDAVQKPMAELMQGELAKVGIELTLQGADVMVGLEKLMNDETDINFWRTNGPPTDPHSFMNESSTPNANAVYEAKLGLKDHKILDKKMQQILTTTNEKQRATLYKDVLTELNKEALFFPLSYETNLVITQPTMKNFKPSSSEYDLPYQQMKLK</sequence>
<evidence type="ECO:0000259" key="2">
    <source>
        <dbReference type="Pfam" id="PF00496"/>
    </source>
</evidence>
<dbReference type="PROSITE" id="PS51257">
    <property type="entry name" value="PROKAR_LIPOPROTEIN"/>
    <property type="match status" value="1"/>
</dbReference>
<dbReference type="Proteomes" id="UP001597568">
    <property type="component" value="Unassembled WGS sequence"/>
</dbReference>
<dbReference type="InterPro" id="IPR039424">
    <property type="entry name" value="SBP_5"/>
</dbReference>
<reference evidence="4" key="1">
    <citation type="journal article" date="2019" name="Int. J. Syst. Evol. Microbiol.">
        <title>The Global Catalogue of Microorganisms (GCM) 10K type strain sequencing project: providing services to taxonomists for standard genome sequencing and annotation.</title>
        <authorList>
            <consortium name="The Broad Institute Genomics Platform"/>
            <consortium name="The Broad Institute Genome Sequencing Center for Infectious Disease"/>
            <person name="Wu L."/>
            <person name="Ma J."/>
        </authorList>
    </citation>
    <scope>NUCLEOTIDE SEQUENCE [LARGE SCALE GENOMIC DNA]</scope>
    <source>
        <strain evidence="4">KCTC 33522</strain>
    </source>
</reference>
<dbReference type="InterPro" id="IPR030678">
    <property type="entry name" value="Peptide/Ni-bd"/>
</dbReference>
<feature type="domain" description="Solute-binding protein family 5" evidence="2">
    <location>
        <begin position="82"/>
        <end position="450"/>
    </location>
</feature>
<dbReference type="NCBIfam" id="TIGR02294">
    <property type="entry name" value="nickel_nikA"/>
    <property type="match status" value="1"/>
</dbReference>
<dbReference type="Gene3D" id="3.10.105.10">
    <property type="entry name" value="Dipeptide-binding Protein, Domain 3"/>
    <property type="match status" value="1"/>
</dbReference>
<feature type="chain" id="PRO_5046676665" evidence="1">
    <location>
        <begin position="27"/>
        <end position="536"/>
    </location>
</feature>
<gene>
    <name evidence="3" type="primary">nikA</name>
    <name evidence="3" type="ORF">ACFSY7_12070</name>
</gene>
<name>A0ABW5Y1S7_9BACL</name>
<dbReference type="RefSeq" id="WP_380148020.1">
    <property type="nucleotide sequence ID" value="NZ_JBHUOR010000106.1"/>
</dbReference>
<proteinExistence type="predicted"/>
<dbReference type="EMBL" id="JBHUOR010000106">
    <property type="protein sequence ID" value="MFD2869230.1"/>
    <property type="molecule type" value="Genomic_DNA"/>
</dbReference>
<dbReference type="InterPro" id="IPR011980">
    <property type="entry name" value="CntA-like"/>
</dbReference>
<dbReference type="PIRSF" id="PIRSF002741">
    <property type="entry name" value="MppA"/>
    <property type="match status" value="1"/>
</dbReference>
<evidence type="ECO:0000313" key="4">
    <source>
        <dbReference type="Proteomes" id="UP001597568"/>
    </source>
</evidence>
<dbReference type="Gene3D" id="3.40.190.10">
    <property type="entry name" value="Periplasmic binding protein-like II"/>
    <property type="match status" value="1"/>
</dbReference>
<feature type="signal peptide" evidence="1">
    <location>
        <begin position="1"/>
        <end position="26"/>
    </location>
</feature>
<protein>
    <submittedName>
        <fullName evidence="3">Nickel ABC transporter substrate-binding protein</fullName>
    </submittedName>
</protein>
<evidence type="ECO:0000256" key="1">
    <source>
        <dbReference type="SAM" id="SignalP"/>
    </source>
</evidence>
<keyword evidence="4" id="KW-1185">Reference proteome</keyword>
<dbReference type="InterPro" id="IPR000914">
    <property type="entry name" value="SBP_5_dom"/>
</dbReference>
<dbReference type="CDD" id="cd08489">
    <property type="entry name" value="PBP2_NikA"/>
    <property type="match status" value="1"/>
</dbReference>
<dbReference type="PANTHER" id="PTHR30290:SF37">
    <property type="entry name" value="NICKEL-BINDING PERIPLASMIC PROTEIN"/>
    <property type="match status" value="1"/>
</dbReference>
<comment type="caution">
    <text evidence="3">The sequence shown here is derived from an EMBL/GenBank/DDBJ whole genome shotgun (WGS) entry which is preliminary data.</text>
</comment>
<dbReference type="SUPFAM" id="SSF53850">
    <property type="entry name" value="Periplasmic binding protein-like II"/>
    <property type="match status" value="1"/>
</dbReference>
<accession>A0ABW5Y1S7</accession>
<dbReference type="PANTHER" id="PTHR30290">
    <property type="entry name" value="PERIPLASMIC BINDING COMPONENT OF ABC TRANSPORTER"/>
    <property type="match status" value="1"/>
</dbReference>
<keyword evidence="1" id="KW-0732">Signal</keyword>
<organism evidence="3 4">
    <name type="scientific">Kurthia populi</name>
    <dbReference type="NCBI Taxonomy" id="1562132"/>
    <lineage>
        <taxon>Bacteria</taxon>
        <taxon>Bacillati</taxon>
        <taxon>Bacillota</taxon>
        <taxon>Bacilli</taxon>
        <taxon>Bacillales</taxon>
        <taxon>Caryophanaceae</taxon>
        <taxon>Kurthia</taxon>
    </lineage>
</organism>